<reference evidence="1 2" key="1">
    <citation type="journal article" date="2015" name="J. Biotechnol.">
        <title>Complete genome sequence of Photorhabdus temperata subsp. thracensis 39-8(T), an entomopathogenic bacterium for the improved commercial bioinsecticide.</title>
        <authorList>
            <person name="Kwak Y."/>
            <person name="Shin J.H."/>
        </authorList>
    </citation>
    <scope>NUCLEOTIDE SEQUENCE [LARGE SCALE GENOMIC DNA]</scope>
    <source>
        <strain evidence="1 2">DSM 15199</strain>
    </source>
</reference>
<protein>
    <submittedName>
        <fullName evidence="1">Uncharacterized protein</fullName>
    </submittedName>
</protein>
<dbReference type="EMBL" id="CP011104">
    <property type="protein sequence ID" value="AKH65850.1"/>
    <property type="molecule type" value="Genomic_DNA"/>
</dbReference>
<dbReference type="Proteomes" id="UP000034866">
    <property type="component" value="Chromosome"/>
</dbReference>
<name>A0A0F7LSZ5_9GAMM</name>
<evidence type="ECO:0000313" key="2">
    <source>
        <dbReference type="Proteomes" id="UP000034866"/>
    </source>
</evidence>
<keyword evidence="2" id="KW-1185">Reference proteome</keyword>
<reference evidence="2" key="2">
    <citation type="submission" date="2015-03" db="EMBL/GenBank/DDBJ databases">
        <title>Genome sequence of Azospirillum thiophilum strain DSM 21654T.</title>
        <authorList>
            <person name="Kwak Y."/>
            <person name="Shin J.-H."/>
        </authorList>
    </citation>
    <scope>NUCLEOTIDE SEQUENCE [LARGE SCALE GENOMIC DNA]</scope>
    <source>
        <strain evidence="2">DSM 15199</strain>
    </source>
</reference>
<dbReference type="KEGG" id="ptt:VY86_11615"/>
<dbReference type="STRING" id="230089.VY86_11615"/>
<accession>A0A0F7LSZ5</accession>
<organism evidence="1 2">
    <name type="scientific">Photorhabdus thracensis</name>
    <dbReference type="NCBI Taxonomy" id="230089"/>
    <lineage>
        <taxon>Bacteria</taxon>
        <taxon>Pseudomonadati</taxon>
        <taxon>Pseudomonadota</taxon>
        <taxon>Gammaproteobacteria</taxon>
        <taxon>Enterobacterales</taxon>
        <taxon>Morganellaceae</taxon>
        <taxon>Photorhabdus</taxon>
    </lineage>
</organism>
<dbReference type="AlphaFoldDB" id="A0A0F7LSZ5"/>
<evidence type="ECO:0000313" key="1">
    <source>
        <dbReference type="EMBL" id="AKH65850.1"/>
    </source>
</evidence>
<dbReference type="PATRIC" id="fig|230089.6.peg.2587"/>
<gene>
    <name evidence="1" type="ORF">VY86_11615</name>
</gene>
<proteinExistence type="predicted"/>
<sequence length="72" mass="8266">MLKKVSTAVVLSPARNYAEIILDKNRHGETGTIFQEFKNGHYLPTDQIVAAEICRTQQQAKQKERRYADKAF</sequence>